<evidence type="ECO:0000313" key="1">
    <source>
        <dbReference type="EMBL" id="CDM31826.1"/>
    </source>
</evidence>
<organism evidence="1 2">
    <name type="scientific">Penicillium roqueforti (strain FM164)</name>
    <dbReference type="NCBI Taxonomy" id="1365484"/>
    <lineage>
        <taxon>Eukaryota</taxon>
        <taxon>Fungi</taxon>
        <taxon>Dikarya</taxon>
        <taxon>Ascomycota</taxon>
        <taxon>Pezizomycotina</taxon>
        <taxon>Eurotiomycetes</taxon>
        <taxon>Eurotiomycetidae</taxon>
        <taxon>Eurotiales</taxon>
        <taxon>Aspergillaceae</taxon>
        <taxon>Penicillium</taxon>
    </lineage>
</organism>
<proteinExistence type="predicted"/>
<accession>W6Q785</accession>
<sequence>MYLDVWNIITSHGHAFHGYQLWRMEFVPEVAKNEPVDRMEPNYDVIVDITDGRTP</sequence>
<keyword evidence="2" id="KW-1185">Reference proteome</keyword>
<reference evidence="1" key="1">
    <citation type="journal article" date="2014" name="Nat. Commun.">
        <title>Multiple recent horizontal transfers of a large genomic region in cheese making fungi.</title>
        <authorList>
            <person name="Cheeseman K."/>
            <person name="Ropars J."/>
            <person name="Renault P."/>
            <person name="Dupont J."/>
            <person name="Gouzy J."/>
            <person name="Branca A."/>
            <person name="Abraham A.L."/>
            <person name="Ceppi M."/>
            <person name="Conseiller E."/>
            <person name="Debuchy R."/>
            <person name="Malagnac F."/>
            <person name="Goarin A."/>
            <person name="Silar P."/>
            <person name="Lacoste S."/>
            <person name="Sallet E."/>
            <person name="Bensimon A."/>
            <person name="Giraud T."/>
            <person name="Brygoo Y."/>
        </authorList>
    </citation>
    <scope>NUCLEOTIDE SEQUENCE [LARGE SCALE GENOMIC DNA]</scope>
    <source>
        <strain evidence="1">FM164</strain>
    </source>
</reference>
<evidence type="ECO:0000313" key="2">
    <source>
        <dbReference type="Proteomes" id="UP000030686"/>
    </source>
</evidence>
<dbReference type="Proteomes" id="UP000030686">
    <property type="component" value="Unassembled WGS sequence"/>
</dbReference>
<gene>
    <name evidence="1" type="ORF">PROQFM164_S02g001977</name>
</gene>
<name>W6Q785_PENRF</name>
<dbReference type="AlphaFoldDB" id="W6Q785"/>
<protein>
    <submittedName>
        <fullName evidence="1">Genomic scaffold, ProqFM164S02</fullName>
    </submittedName>
</protein>
<dbReference type="EMBL" id="HG792016">
    <property type="protein sequence ID" value="CDM31826.1"/>
    <property type="molecule type" value="Genomic_DNA"/>
</dbReference>